<gene>
    <name evidence="17" type="ORF">GCM10008174_01730</name>
</gene>
<feature type="transmembrane region" description="Helical" evidence="13">
    <location>
        <begin position="98"/>
        <end position="120"/>
    </location>
</feature>
<proteinExistence type="predicted"/>
<dbReference type="InterPro" id="IPR036097">
    <property type="entry name" value="HisK_dim/P_sf"/>
</dbReference>
<evidence type="ECO:0000256" key="13">
    <source>
        <dbReference type="SAM" id="Phobius"/>
    </source>
</evidence>
<evidence type="ECO:0000256" key="7">
    <source>
        <dbReference type="ARBA" id="ARBA00022840"/>
    </source>
</evidence>
<dbReference type="InterPro" id="IPR008207">
    <property type="entry name" value="Sig_transdc_His_kin_Hpt_dom"/>
</dbReference>
<dbReference type="InterPro" id="IPR003594">
    <property type="entry name" value="HATPase_dom"/>
</dbReference>
<dbReference type="InterPro" id="IPR036641">
    <property type="entry name" value="HPT_dom_sf"/>
</dbReference>
<dbReference type="InterPro" id="IPR004358">
    <property type="entry name" value="Sig_transdc_His_kin-like_C"/>
</dbReference>
<dbReference type="Proteomes" id="UP001143309">
    <property type="component" value="Unassembled WGS sequence"/>
</dbReference>
<feature type="modified residue" description="4-aspartylphosphate" evidence="12">
    <location>
        <position position="630"/>
    </location>
</feature>
<keyword evidence="13" id="KW-0812">Transmembrane</keyword>
<dbReference type="InterPro" id="IPR005467">
    <property type="entry name" value="His_kinase_dom"/>
</dbReference>
<feature type="transmembrane region" description="Helical" evidence="13">
    <location>
        <begin position="160"/>
        <end position="179"/>
    </location>
</feature>
<dbReference type="AlphaFoldDB" id="A0A9W6N5P0"/>
<keyword evidence="6" id="KW-0418">Kinase</keyword>
<dbReference type="GO" id="GO:0000155">
    <property type="term" value="F:phosphorelay sensor kinase activity"/>
    <property type="evidence" value="ECO:0007669"/>
    <property type="project" value="InterPro"/>
</dbReference>
<dbReference type="SUPFAM" id="SSF55874">
    <property type="entry name" value="ATPase domain of HSP90 chaperone/DNA topoisomerase II/histidine kinase"/>
    <property type="match status" value="1"/>
</dbReference>
<dbReference type="RefSeq" id="WP_271198955.1">
    <property type="nucleotide sequence ID" value="NZ_BSFL01000001.1"/>
</dbReference>
<reference evidence="17" key="1">
    <citation type="journal article" date="2014" name="Int. J. Syst. Evol. Microbiol.">
        <title>Complete genome sequence of Corynebacterium casei LMG S-19264T (=DSM 44701T), isolated from a smear-ripened cheese.</title>
        <authorList>
            <consortium name="US DOE Joint Genome Institute (JGI-PGF)"/>
            <person name="Walter F."/>
            <person name="Albersmeier A."/>
            <person name="Kalinowski J."/>
            <person name="Ruckert C."/>
        </authorList>
    </citation>
    <scope>NUCLEOTIDE SEQUENCE</scope>
    <source>
        <strain evidence="17">VKM B-2748</strain>
    </source>
</reference>
<dbReference type="Gene3D" id="1.20.120.160">
    <property type="entry name" value="HPT domain"/>
    <property type="match status" value="1"/>
</dbReference>
<evidence type="ECO:0000313" key="18">
    <source>
        <dbReference type="Proteomes" id="UP001143309"/>
    </source>
</evidence>
<evidence type="ECO:0000256" key="3">
    <source>
        <dbReference type="ARBA" id="ARBA00022553"/>
    </source>
</evidence>
<dbReference type="PROSITE" id="PS50109">
    <property type="entry name" value="HIS_KIN"/>
    <property type="match status" value="1"/>
</dbReference>
<dbReference type="InterPro" id="IPR001789">
    <property type="entry name" value="Sig_transdc_resp-reg_receiver"/>
</dbReference>
<feature type="domain" description="Response regulatory" evidence="15">
    <location>
        <begin position="581"/>
        <end position="698"/>
    </location>
</feature>
<dbReference type="Gene3D" id="3.40.50.2300">
    <property type="match status" value="1"/>
</dbReference>
<evidence type="ECO:0000256" key="9">
    <source>
        <dbReference type="ARBA" id="ARBA00064003"/>
    </source>
</evidence>
<dbReference type="PROSITE" id="PS50110">
    <property type="entry name" value="RESPONSE_REGULATORY"/>
    <property type="match status" value="1"/>
</dbReference>
<dbReference type="SUPFAM" id="SSF47226">
    <property type="entry name" value="Histidine-containing phosphotransfer domain, HPT domain"/>
    <property type="match status" value="1"/>
</dbReference>
<feature type="transmembrane region" description="Helical" evidence="13">
    <location>
        <begin position="59"/>
        <end position="78"/>
    </location>
</feature>
<dbReference type="PROSITE" id="PS50894">
    <property type="entry name" value="HPT"/>
    <property type="match status" value="1"/>
</dbReference>
<organism evidence="17 18">
    <name type="scientific">Methylopila turkensis</name>
    <dbReference type="NCBI Taxonomy" id="1437816"/>
    <lineage>
        <taxon>Bacteria</taxon>
        <taxon>Pseudomonadati</taxon>
        <taxon>Pseudomonadota</taxon>
        <taxon>Alphaproteobacteria</taxon>
        <taxon>Hyphomicrobiales</taxon>
        <taxon>Methylopilaceae</taxon>
        <taxon>Methylopila</taxon>
    </lineage>
</organism>
<evidence type="ECO:0000256" key="5">
    <source>
        <dbReference type="ARBA" id="ARBA00022741"/>
    </source>
</evidence>
<evidence type="ECO:0000256" key="12">
    <source>
        <dbReference type="PROSITE-ProRule" id="PRU00169"/>
    </source>
</evidence>
<evidence type="ECO:0000256" key="1">
    <source>
        <dbReference type="ARBA" id="ARBA00000085"/>
    </source>
</evidence>
<feature type="domain" description="HPt" evidence="16">
    <location>
        <begin position="757"/>
        <end position="850"/>
    </location>
</feature>
<dbReference type="SMART" id="SM00448">
    <property type="entry name" value="REC"/>
    <property type="match status" value="1"/>
</dbReference>
<dbReference type="PANTHER" id="PTHR45339:SF5">
    <property type="entry name" value="HISTIDINE KINASE"/>
    <property type="match status" value="1"/>
</dbReference>
<dbReference type="FunFam" id="3.30.565.10:FF:000010">
    <property type="entry name" value="Sensor histidine kinase RcsC"/>
    <property type="match status" value="1"/>
</dbReference>
<evidence type="ECO:0000256" key="8">
    <source>
        <dbReference type="ARBA" id="ARBA00023012"/>
    </source>
</evidence>
<evidence type="ECO:0000256" key="6">
    <source>
        <dbReference type="ARBA" id="ARBA00022777"/>
    </source>
</evidence>
<dbReference type="SUPFAM" id="SSF52172">
    <property type="entry name" value="CheY-like"/>
    <property type="match status" value="1"/>
</dbReference>
<comment type="caution">
    <text evidence="17">The sequence shown here is derived from an EMBL/GenBank/DDBJ whole genome shotgun (WGS) entry which is preliminary data.</text>
</comment>
<evidence type="ECO:0000256" key="2">
    <source>
        <dbReference type="ARBA" id="ARBA00012438"/>
    </source>
</evidence>
<dbReference type="CDD" id="cd00082">
    <property type="entry name" value="HisKA"/>
    <property type="match status" value="1"/>
</dbReference>
<dbReference type="PANTHER" id="PTHR45339">
    <property type="entry name" value="HYBRID SIGNAL TRANSDUCTION HISTIDINE KINASE J"/>
    <property type="match status" value="1"/>
</dbReference>
<reference evidence="17" key="2">
    <citation type="submission" date="2023-01" db="EMBL/GenBank/DDBJ databases">
        <authorList>
            <person name="Sun Q."/>
            <person name="Evtushenko L."/>
        </authorList>
    </citation>
    <scope>NUCLEOTIDE SEQUENCE</scope>
    <source>
        <strain evidence="17">VKM B-2748</strain>
    </source>
</reference>
<evidence type="ECO:0000256" key="10">
    <source>
        <dbReference type="ARBA" id="ARBA00068150"/>
    </source>
</evidence>
<feature type="modified residue" description="Phosphohistidine" evidence="11">
    <location>
        <position position="796"/>
    </location>
</feature>
<evidence type="ECO:0000313" key="17">
    <source>
        <dbReference type="EMBL" id="GLK78432.1"/>
    </source>
</evidence>
<dbReference type="GO" id="GO:0005886">
    <property type="term" value="C:plasma membrane"/>
    <property type="evidence" value="ECO:0007669"/>
    <property type="project" value="UniProtKB-SubCell"/>
</dbReference>
<dbReference type="CDD" id="cd17546">
    <property type="entry name" value="REC_hyHK_CKI1_RcsC-like"/>
    <property type="match status" value="1"/>
</dbReference>
<dbReference type="CDD" id="cd16922">
    <property type="entry name" value="HATPase_EvgS-ArcB-TorS-like"/>
    <property type="match status" value="1"/>
</dbReference>
<dbReference type="FunFam" id="1.10.287.130:FF:000002">
    <property type="entry name" value="Two-component osmosensing histidine kinase"/>
    <property type="match status" value="1"/>
</dbReference>
<dbReference type="Gene3D" id="3.30.565.10">
    <property type="entry name" value="Histidine kinase-like ATPase, C-terminal domain"/>
    <property type="match status" value="1"/>
</dbReference>
<sequence>MRRLATAASRLRRASEIAAALRLRLRESPNGEHEMALNRLAAGLLLLSYFTFADPSGEVFLLAATYGVGGVLFFGHLVAQPRNAALRQKLARFFDLGLLSYAMHVGGQTTAVLYPLYLWIVFGNGFRFGLPALRISAAIAVVGFALAVAFTPYWRENYSLSLGLLLALVVLPAYAATLIRKLSHAKVAAEEASRAKSLFLASMSHELRTPLNSVIGMTELLVGTDLDDDQRDMARTARDSGRELLGQIDELLNFSRIEAGRMPVRQVDFDLHALLAEARGLLSAQARAKGLRLNVHVTPRTPYWLKGEARQIKDILVNLVGNAVKFTETGGVVVAVDAVVATDQRLRLRFEVTDTGIGIAEAARQRIFETFAQADETVINTHGGTGLGLAICKQLVELNGGEINVESEVGFGSTFWFELDLEHGAPIPEMDERPRSQPVIAMAVTDSRAQALAASVVAAGWPSTPAVGLREALRLLRARPNGERGPSVIVLDAEGSEVDGQALIEALRAGHNDDAAVALIDPGLGAGLPAFEIRMACASATGASPDPDQLRAMLRGATAGAPADLLMRPAPAAVAGLRRLSILVAEDNRTNQKVIRKVLERAGHEVRIADNGELALDALTERSFDLVLMDVNMPVLDGLECTKLYRFASLGKPRIPIVALTADATSDSRVRCLDAGMDACLTKPIEPAHLLATIDELASSGRGAATETAEGQTETSLAAAEVDDEIVANIASHPRYRATRRAVIDRVALDELEELGGREFVADLIDEFIGDAAAVLTGLREAVAQRQAGDFREHAHALRSGAANIGARGMYELCLSYRNLDAQTLAASGAEHVRRLEAEFERVRKTLQHERAARSGDTPR</sequence>
<name>A0A9W6N5P0_9HYPH</name>
<dbReference type="Pfam" id="PF01627">
    <property type="entry name" value="Hpt"/>
    <property type="match status" value="1"/>
</dbReference>
<keyword evidence="8" id="KW-0902">Two-component regulatory system</keyword>
<accession>A0A9W6N5P0</accession>
<dbReference type="InterPro" id="IPR011006">
    <property type="entry name" value="CheY-like_superfamily"/>
</dbReference>
<keyword evidence="3 12" id="KW-0597">Phosphoprotein</keyword>
<keyword evidence="13" id="KW-0472">Membrane</keyword>
<dbReference type="EMBL" id="BSFL01000001">
    <property type="protein sequence ID" value="GLK78432.1"/>
    <property type="molecule type" value="Genomic_DNA"/>
</dbReference>
<evidence type="ECO:0000256" key="4">
    <source>
        <dbReference type="ARBA" id="ARBA00022679"/>
    </source>
</evidence>
<evidence type="ECO:0000259" key="15">
    <source>
        <dbReference type="PROSITE" id="PS50110"/>
    </source>
</evidence>
<keyword evidence="4" id="KW-0808">Transferase</keyword>
<keyword evidence="5" id="KW-0547">Nucleotide-binding</keyword>
<evidence type="ECO:0000259" key="16">
    <source>
        <dbReference type="PROSITE" id="PS50894"/>
    </source>
</evidence>
<dbReference type="SMART" id="SM00388">
    <property type="entry name" value="HisKA"/>
    <property type="match status" value="1"/>
</dbReference>
<dbReference type="Pfam" id="PF00072">
    <property type="entry name" value="Response_reg"/>
    <property type="match status" value="1"/>
</dbReference>
<dbReference type="GO" id="GO:0005524">
    <property type="term" value="F:ATP binding"/>
    <property type="evidence" value="ECO:0007669"/>
    <property type="project" value="UniProtKB-KW"/>
</dbReference>
<dbReference type="Pfam" id="PF00512">
    <property type="entry name" value="HisKA"/>
    <property type="match status" value="1"/>
</dbReference>
<evidence type="ECO:0000259" key="14">
    <source>
        <dbReference type="PROSITE" id="PS50109"/>
    </source>
</evidence>
<feature type="transmembrane region" description="Helical" evidence="13">
    <location>
        <begin position="36"/>
        <end position="52"/>
    </location>
</feature>
<dbReference type="Pfam" id="PF02518">
    <property type="entry name" value="HATPase_c"/>
    <property type="match status" value="1"/>
</dbReference>
<dbReference type="EC" id="2.7.13.3" evidence="2"/>
<dbReference type="SUPFAM" id="SSF47384">
    <property type="entry name" value="Homodimeric domain of signal transducing histidine kinase"/>
    <property type="match status" value="1"/>
</dbReference>
<dbReference type="InterPro" id="IPR036890">
    <property type="entry name" value="HATPase_C_sf"/>
</dbReference>
<dbReference type="Gene3D" id="1.10.287.130">
    <property type="match status" value="1"/>
</dbReference>
<evidence type="ECO:0000256" key="11">
    <source>
        <dbReference type="PROSITE-ProRule" id="PRU00110"/>
    </source>
</evidence>
<keyword evidence="7" id="KW-0067">ATP-binding</keyword>
<keyword evidence="13" id="KW-1133">Transmembrane helix</keyword>
<comment type="subunit">
    <text evidence="9">At low DSF concentrations, interacts with RpfF.</text>
</comment>
<dbReference type="InterPro" id="IPR003661">
    <property type="entry name" value="HisK_dim/P_dom"/>
</dbReference>
<comment type="catalytic activity">
    <reaction evidence="1">
        <text>ATP + protein L-histidine = ADP + protein N-phospho-L-histidine.</text>
        <dbReference type="EC" id="2.7.13.3"/>
    </reaction>
</comment>
<feature type="domain" description="Histidine kinase" evidence="14">
    <location>
        <begin position="202"/>
        <end position="423"/>
    </location>
</feature>
<dbReference type="PRINTS" id="PR00344">
    <property type="entry name" value="BCTRLSENSOR"/>
</dbReference>
<dbReference type="SMART" id="SM00387">
    <property type="entry name" value="HATPase_c"/>
    <property type="match status" value="1"/>
</dbReference>
<protein>
    <recommendedName>
        <fullName evidence="10">Sensory/regulatory protein RpfC</fullName>
        <ecNumber evidence="2">2.7.13.3</ecNumber>
    </recommendedName>
</protein>
<feature type="transmembrane region" description="Helical" evidence="13">
    <location>
        <begin position="132"/>
        <end position="154"/>
    </location>
</feature>
<keyword evidence="18" id="KW-1185">Reference proteome</keyword>